<organism evidence="1">
    <name type="scientific">marine sediment metagenome</name>
    <dbReference type="NCBI Taxonomy" id="412755"/>
    <lineage>
        <taxon>unclassified sequences</taxon>
        <taxon>metagenomes</taxon>
        <taxon>ecological metagenomes</taxon>
    </lineage>
</organism>
<accession>X1GHU8</accession>
<dbReference type="AlphaFoldDB" id="X1GHU8"/>
<reference evidence="1" key="1">
    <citation type="journal article" date="2014" name="Front. Microbiol.">
        <title>High frequency of phylogenetically diverse reductive dehalogenase-homologous genes in deep subseafloor sedimentary metagenomes.</title>
        <authorList>
            <person name="Kawai M."/>
            <person name="Futagami T."/>
            <person name="Toyoda A."/>
            <person name="Takaki Y."/>
            <person name="Nishi S."/>
            <person name="Hori S."/>
            <person name="Arai W."/>
            <person name="Tsubouchi T."/>
            <person name="Morono Y."/>
            <person name="Uchiyama I."/>
            <person name="Ito T."/>
            <person name="Fujiyama A."/>
            <person name="Inagaki F."/>
            <person name="Takami H."/>
        </authorList>
    </citation>
    <scope>NUCLEOTIDE SEQUENCE</scope>
    <source>
        <strain evidence="1">Expedition CK06-06</strain>
    </source>
</reference>
<proteinExistence type="predicted"/>
<evidence type="ECO:0008006" key="2">
    <source>
        <dbReference type="Google" id="ProtNLM"/>
    </source>
</evidence>
<protein>
    <recommendedName>
        <fullName evidence="2">Lipoyl-binding domain-containing protein</fullName>
    </recommendedName>
</protein>
<comment type="caution">
    <text evidence="1">The sequence shown here is derived from an EMBL/GenBank/DDBJ whole genome shotgun (WGS) entry which is preliminary data.</text>
</comment>
<gene>
    <name evidence="1" type="ORF">S03H2_30516</name>
</gene>
<name>X1GHU8_9ZZZZ</name>
<dbReference type="EMBL" id="BARU01018461">
    <property type="protein sequence ID" value="GAH56772.1"/>
    <property type="molecule type" value="Genomic_DNA"/>
</dbReference>
<evidence type="ECO:0000313" key="1">
    <source>
        <dbReference type="EMBL" id="GAH56772.1"/>
    </source>
</evidence>
<sequence length="99" mass="10628">MTFERVLHSPGDGLFLTDKRIGDLVAAGEVVASVADQPVKAEIDGVVRALLRSGIVVRKGTKLGEIDPSGNREVCYTIRPRVRAIAGGVLEAILMRFNV</sequence>
<dbReference type="Gene3D" id="3.40.630.10">
    <property type="entry name" value="Zn peptidases"/>
    <property type="match status" value="1"/>
</dbReference>